<dbReference type="CDD" id="cd03801">
    <property type="entry name" value="GT4_PimA-like"/>
    <property type="match status" value="1"/>
</dbReference>
<name>A0ABQ4I1M3_9ACTN</name>
<keyword evidence="1 4" id="KW-0328">Glycosyltransferase</keyword>
<sequence>MRIGIVCPYSFDVPGGVQNHVMDLAEALIGLGHEVSVLAPADEDSPLPPYVVSAGRSVPLPYNGSVARIAFGPVSTARVRRWITRGDFDVLHVHEPLALSLSMLAVLSARGPVVATFHTAMTRSRMLAAAQGVLQIVLERITARIAVSALARKVQVEHLDGGAVEIPNGVAVAKFAGVEPLPGWPGECGSATGGTLGFLGRFTEPRKGFPILRDAFVELARQRPGLRLLVAGPGDPDDLFNRFPPDLRDRVTFLGLVSEEEKARMLRSVHLYVAPNTGGESFGMILTEALAASTTVVASDLDAFRRVLDGGRAGRMFPTGDAVTLRATLSQLLDDPLARAELTACGDQVVANFDWPVVARRVLEVYAAAIEATDGRVIDQEWVGLT</sequence>
<evidence type="ECO:0000256" key="1">
    <source>
        <dbReference type="ARBA" id="ARBA00022676"/>
    </source>
</evidence>
<dbReference type="Proteomes" id="UP000647017">
    <property type="component" value="Unassembled WGS sequence"/>
</dbReference>
<dbReference type="Pfam" id="PF13439">
    <property type="entry name" value="Glyco_transf_4"/>
    <property type="match status" value="1"/>
</dbReference>
<evidence type="ECO:0000313" key="5">
    <source>
        <dbReference type="Proteomes" id="UP000647017"/>
    </source>
</evidence>
<accession>A0ABQ4I1M3</accession>
<comment type="caution">
    <text evidence="4">The sequence shown here is derived from an EMBL/GenBank/DDBJ whole genome shotgun (WGS) entry which is preliminary data.</text>
</comment>
<evidence type="ECO:0000259" key="3">
    <source>
        <dbReference type="Pfam" id="PF13439"/>
    </source>
</evidence>
<dbReference type="PANTHER" id="PTHR45947:SF3">
    <property type="entry name" value="SULFOQUINOVOSYL TRANSFERASE SQD2"/>
    <property type="match status" value="1"/>
</dbReference>
<dbReference type="InterPro" id="IPR050194">
    <property type="entry name" value="Glycosyltransferase_grp1"/>
</dbReference>
<evidence type="ECO:0000256" key="2">
    <source>
        <dbReference type="ARBA" id="ARBA00022679"/>
    </source>
</evidence>
<keyword evidence="5" id="KW-1185">Reference proteome</keyword>
<dbReference type="Pfam" id="PF13692">
    <property type="entry name" value="Glyco_trans_1_4"/>
    <property type="match status" value="1"/>
</dbReference>
<proteinExistence type="predicted"/>
<protein>
    <submittedName>
        <fullName evidence="4">GDP-mannose-dependent alpha-(1-2)-phosphatidylinositol mannosyltransferase</fullName>
    </submittedName>
</protein>
<dbReference type="SUPFAM" id="SSF53756">
    <property type="entry name" value="UDP-Glycosyltransferase/glycogen phosphorylase"/>
    <property type="match status" value="1"/>
</dbReference>
<dbReference type="PANTHER" id="PTHR45947">
    <property type="entry name" value="SULFOQUINOVOSYL TRANSFERASE SQD2"/>
    <property type="match status" value="1"/>
</dbReference>
<gene>
    <name evidence="4" type="ORF">Van01_49700</name>
</gene>
<dbReference type="EMBL" id="BOOZ01000037">
    <property type="protein sequence ID" value="GIJ11756.1"/>
    <property type="molecule type" value="Genomic_DNA"/>
</dbReference>
<feature type="domain" description="Glycosyltransferase subfamily 4-like N-terminal" evidence="3">
    <location>
        <begin position="14"/>
        <end position="172"/>
    </location>
</feature>
<reference evidence="4 5" key="1">
    <citation type="submission" date="2021-01" db="EMBL/GenBank/DDBJ databases">
        <title>Whole genome shotgun sequence of Verrucosispora andamanensis NBRC 109075.</title>
        <authorList>
            <person name="Komaki H."/>
            <person name="Tamura T."/>
        </authorList>
    </citation>
    <scope>NUCLEOTIDE SEQUENCE [LARGE SCALE GENOMIC DNA]</scope>
    <source>
        <strain evidence="4 5">NBRC 109075</strain>
    </source>
</reference>
<dbReference type="InterPro" id="IPR028098">
    <property type="entry name" value="Glyco_trans_4-like_N"/>
</dbReference>
<evidence type="ECO:0000313" key="4">
    <source>
        <dbReference type="EMBL" id="GIJ11756.1"/>
    </source>
</evidence>
<dbReference type="Gene3D" id="3.40.50.2000">
    <property type="entry name" value="Glycogen Phosphorylase B"/>
    <property type="match status" value="2"/>
</dbReference>
<keyword evidence="2" id="KW-0808">Transferase</keyword>
<organism evidence="4 5">
    <name type="scientific">Micromonospora andamanensis</name>
    <dbReference type="NCBI Taxonomy" id="1287068"/>
    <lineage>
        <taxon>Bacteria</taxon>
        <taxon>Bacillati</taxon>
        <taxon>Actinomycetota</taxon>
        <taxon>Actinomycetes</taxon>
        <taxon>Micromonosporales</taxon>
        <taxon>Micromonosporaceae</taxon>
        <taxon>Micromonospora</taxon>
    </lineage>
</organism>
<dbReference type="RefSeq" id="WP_204012362.1">
    <property type="nucleotide sequence ID" value="NZ_BOOZ01000037.1"/>
</dbReference>
<dbReference type="GO" id="GO:0016757">
    <property type="term" value="F:glycosyltransferase activity"/>
    <property type="evidence" value="ECO:0007669"/>
    <property type="project" value="UniProtKB-KW"/>
</dbReference>